<name>A0A430FSV7_9BIFI</name>
<comment type="caution">
    <text evidence="3">The sequence shown here is derived from an EMBL/GenBank/DDBJ whole genome shotgun (WGS) entry which is preliminary data.</text>
</comment>
<feature type="transmembrane region" description="Helical" evidence="2">
    <location>
        <begin position="110"/>
        <end position="127"/>
    </location>
</feature>
<organism evidence="3 4">
    <name type="scientific">Bifidobacterium dolichotidis</name>
    <dbReference type="NCBI Taxonomy" id="2306976"/>
    <lineage>
        <taxon>Bacteria</taxon>
        <taxon>Bacillati</taxon>
        <taxon>Actinomycetota</taxon>
        <taxon>Actinomycetes</taxon>
        <taxon>Bifidobacteriales</taxon>
        <taxon>Bifidobacteriaceae</taxon>
        <taxon>Bifidobacterium</taxon>
    </lineage>
</organism>
<evidence type="ECO:0000313" key="4">
    <source>
        <dbReference type="Proteomes" id="UP000287609"/>
    </source>
</evidence>
<accession>A0A430FSV7</accession>
<reference evidence="3 4" key="1">
    <citation type="submission" date="2018-09" db="EMBL/GenBank/DDBJ databases">
        <title>Characterization of the phylogenetic diversity of five novel species belonging to the genus Bifidobacterium.</title>
        <authorList>
            <person name="Lugli G.A."/>
            <person name="Duranti S."/>
            <person name="Milani C."/>
        </authorList>
    </citation>
    <scope>NUCLEOTIDE SEQUENCE [LARGE SCALE GENOMIC DNA]</scope>
    <source>
        <strain evidence="3 4">2036B</strain>
    </source>
</reference>
<evidence type="ECO:0000256" key="2">
    <source>
        <dbReference type="SAM" id="Phobius"/>
    </source>
</evidence>
<feature type="transmembrane region" description="Helical" evidence="2">
    <location>
        <begin position="254"/>
        <end position="276"/>
    </location>
</feature>
<dbReference type="OrthoDB" id="3228407at2"/>
<keyword evidence="2" id="KW-1133">Transmembrane helix</keyword>
<feature type="transmembrane region" description="Helical" evidence="2">
    <location>
        <begin position="282"/>
        <end position="302"/>
    </location>
</feature>
<feature type="region of interest" description="Disordered" evidence="1">
    <location>
        <begin position="1"/>
        <end position="34"/>
    </location>
</feature>
<feature type="transmembrane region" description="Helical" evidence="2">
    <location>
        <begin position="158"/>
        <end position="178"/>
    </location>
</feature>
<keyword evidence="2" id="KW-0812">Transmembrane</keyword>
<sequence length="312" mass="35597">MSASEQAAQASATEHELQSSQQQSKHSSHRTRHEQERTWYEWHARTRAFHMANGVGLMLLGTAIGNFMQLLPAQHNKGLETIVDWLNELIGHESYELIHPNTNPTHPESFLVMIAFIIIGSFMVHSCKEDSEQFHDAFPRLNFRYSAEERRSQMQRHLTWTLIAVLGVLICLGLLYFAHLANWPADLIGGLQKLSFAAGAWIVVFAGCWYERCNLRYYNVNSMRYANIYELLDHHTVNGITDTMIIKEKHLCDYVVSLGRVATVAGVLTVAGYVYLPTLRGSWIWIAGALVTVLSLIARYMVLHHVIQNYEK</sequence>
<feature type="compositionally biased region" description="Low complexity" evidence="1">
    <location>
        <begin position="1"/>
        <end position="25"/>
    </location>
</feature>
<evidence type="ECO:0000313" key="3">
    <source>
        <dbReference type="EMBL" id="RSX55931.1"/>
    </source>
</evidence>
<dbReference type="RefSeq" id="WP_125963099.1">
    <property type="nucleotide sequence ID" value="NZ_QXGM01000001.1"/>
</dbReference>
<dbReference type="AlphaFoldDB" id="A0A430FSV7"/>
<protein>
    <submittedName>
        <fullName evidence="3">Transcriptional regulator</fullName>
    </submittedName>
</protein>
<gene>
    <name evidence="3" type="ORF">D2E26_0494</name>
</gene>
<feature type="transmembrane region" description="Helical" evidence="2">
    <location>
        <begin position="190"/>
        <end position="210"/>
    </location>
</feature>
<dbReference type="Proteomes" id="UP000287609">
    <property type="component" value="Unassembled WGS sequence"/>
</dbReference>
<feature type="transmembrane region" description="Helical" evidence="2">
    <location>
        <begin position="51"/>
        <end position="71"/>
    </location>
</feature>
<keyword evidence="4" id="KW-1185">Reference proteome</keyword>
<dbReference type="EMBL" id="QXGM01000001">
    <property type="protein sequence ID" value="RSX55931.1"/>
    <property type="molecule type" value="Genomic_DNA"/>
</dbReference>
<proteinExistence type="predicted"/>
<keyword evidence="2" id="KW-0472">Membrane</keyword>
<evidence type="ECO:0000256" key="1">
    <source>
        <dbReference type="SAM" id="MobiDB-lite"/>
    </source>
</evidence>